<keyword evidence="4" id="KW-1185">Reference proteome</keyword>
<evidence type="ECO:0000256" key="1">
    <source>
        <dbReference type="SAM" id="Phobius"/>
    </source>
</evidence>
<feature type="domain" description="EamA" evidence="2">
    <location>
        <begin position="12"/>
        <end position="143"/>
    </location>
</feature>
<evidence type="ECO:0000259" key="2">
    <source>
        <dbReference type="Pfam" id="PF00892"/>
    </source>
</evidence>
<dbReference type="Gene3D" id="1.10.3730.20">
    <property type="match status" value="1"/>
</dbReference>
<feature type="transmembrane region" description="Helical" evidence="1">
    <location>
        <begin position="40"/>
        <end position="60"/>
    </location>
</feature>
<feature type="transmembrane region" description="Helical" evidence="1">
    <location>
        <begin position="98"/>
        <end position="120"/>
    </location>
</feature>
<dbReference type="PANTHER" id="PTHR22911">
    <property type="entry name" value="ACYL-MALONYL CONDENSING ENZYME-RELATED"/>
    <property type="match status" value="1"/>
</dbReference>
<comment type="caution">
    <text evidence="3">The sequence shown here is derived from an EMBL/GenBank/DDBJ whole genome shotgun (WGS) entry which is preliminary data.</text>
</comment>
<keyword evidence="1" id="KW-0812">Transmembrane</keyword>
<dbReference type="Proteomes" id="UP000626148">
    <property type="component" value="Unassembled WGS sequence"/>
</dbReference>
<feature type="transmembrane region" description="Helical" evidence="1">
    <location>
        <begin position="12"/>
        <end position="34"/>
    </location>
</feature>
<dbReference type="SUPFAM" id="SSF103481">
    <property type="entry name" value="Multidrug resistance efflux transporter EmrE"/>
    <property type="match status" value="2"/>
</dbReference>
<reference evidence="3" key="1">
    <citation type="journal article" date="2014" name="Int. J. Syst. Evol. Microbiol.">
        <title>Complete genome sequence of Corynebacterium casei LMG S-19264T (=DSM 44701T), isolated from a smear-ripened cheese.</title>
        <authorList>
            <consortium name="US DOE Joint Genome Institute (JGI-PGF)"/>
            <person name="Walter F."/>
            <person name="Albersmeier A."/>
            <person name="Kalinowski J."/>
            <person name="Ruckert C."/>
        </authorList>
    </citation>
    <scope>NUCLEOTIDE SEQUENCE</scope>
    <source>
        <strain evidence="3">KCTC 22169</strain>
    </source>
</reference>
<feature type="transmembrane region" description="Helical" evidence="1">
    <location>
        <begin position="184"/>
        <end position="203"/>
    </location>
</feature>
<dbReference type="RefSeq" id="WP_189606659.1">
    <property type="nucleotide sequence ID" value="NZ_BMXR01000001.1"/>
</dbReference>
<feature type="transmembrane region" description="Helical" evidence="1">
    <location>
        <begin position="129"/>
        <end position="150"/>
    </location>
</feature>
<proteinExistence type="predicted"/>
<organism evidence="3 4">
    <name type="scientific">Saccharospirillum salsuginis</name>
    <dbReference type="NCBI Taxonomy" id="418750"/>
    <lineage>
        <taxon>Bacteria</taxon>
        <taxon>Pseudomonadati</taxon>
        <taxon>Pseudomonadota</taxon>
        <taxon>Gammaproteobacteria</taxon>
        <taxon>Oceanospirillales</taxon>
        <taxon>Saccharospirillaceae</taxon>
        <taxon>Saccharospirillum</taxon>
    </lineage>
</organism>
<feature type="transmembrane region" description="Helical" evidence="1">
    <location>
        <begin position="209"/>
        <end position="229"/>
    </location>
</feature>
<dbReference type="EMBL" id="BMXR01000001">
    <property type="protein sequence ID" value="GGX39451.1"/>
    <property type="molecule type" value="Genomic_DNA"/>
</dbReference>
<feature type="transmembrane region" description="Helical" evidence="1">
    <location>
        <begin position="264"/>
        <end position="285"/>
    </location>
</feature>
<keyword evidence="1" id="KW-1133">Transmembrane helix</keyword>
<dbReference type="Pfam" id="PF00892">
    <property type="entry name" value="EamA"/>
    <property type="match status" value="2"/>
</dbReference>
<dbReference type="AlphaFoldDB" id="A0A918N6J0"/>
<name>A0A918N6J0_9GAMM</name>
<protein>
    <submittedName>
        <fullName evidence="3">Permease</fullName>
    </submittedName>
</protein>
<evidence type="ECO:0000313" key="4">
    <source>
        <dbReference type="Proteomes" id="UP000626148"/>
    </source>
</evidence>
<dbReference type="InterPro" id="IPR000620">
    <property type="entry name" value="EamA_dom"/>
</dbReference>
<feature type="domain" description="EamA" evidence="2">
    <location>
        <begin position="153"/>
        <end position="279"/>
    </location>
</feature>
<feature type="transmembrane region" description="Helical" evidence="1">
    <location>
        <begin position="241"/>
        <end position="258"/>
    </location>
</feature>
<dbReference type="InterPro" id="IPR037185">
    <property type="entry name" value="EmrE-like"/>
</dbReference>
<feature type="transmembrane region" description="Helical" evidence="1">
    <location>
        <begin position="72"/>
        <end position="92"/>
    </location>
</feature>
<evidence type="ECO:0000313" key="3">
    <source>
        <dbReference type="EMBL" id="GGX39451.1"/>
    </source>
</evidence>
<keyword evidence="1" id="KW-0472">Membrane</keyword>
<sequence>MTTQHLVDHRQGITIAGIGVFVLSFDALLVRLAGTDAFNVAFWRGSFVCLSMLVFMLFSGRLKEFRVYREHGIAALVVTLLYGINTALFVFSVSHTKVANTVVILSSSAFFAALFSWFILREKVPLRTWVAIIVALSGVLVVFAGSIGLTDWVGDLIALILAILMGLTLTLLRRLPNLPKMPVVAMSGVVTALLALGFAEPLSLTPTSYGWLAVMGLVQMPVASVMLMMATKFLPSPEVSLFLLIETVLGPIWVWLVLNESVPPLTLVGGTAILGAVFVHSWLALVRPKGRVEAPTEPPL</sequence>
<gene>
    <name evidence="3" type="ORF">GCM10007392_02290</name>
</gene>
<reference evidence="3" key="2">
    <citation type="submission" date="2020-09" db="EMBL/GenBank/DDBJ databases">
        <authorList>
            <person name="Sun Q."/>
            <person name="Kim S."/>
        </authorList>
    </citation>
    <scope>NUCLEOTIDE SEQUENCE</scope>
    <source>
        <strain evidence="3">KCTC 22169</strain>
    </source>
</reference>
<feature type="transmembrane region" description="Helical" evidence="1">
    <location>
        <begin position="156"/>
        <end position="172"/>
    </location>
</feature>
<dbReference type="GO" id="GO:0016020">
    <property type="term" value="C:membrane"/>
    <property type="evidence" value="ECO:0007669"/>
    <property type="project" value="InterPro"/>
</dbReference>
<accession>A0A918N6J0</accession>